<dbReference type="GO" id="GO:0045892">
    <property type="term" value="P:negative regulation of DNA-templated transcription"/>
    <property type="evidence" value="ECO:0007669"/>
    <property type="project" value="InterPro"/>
</dbReference>
<keyword evidence="2 4" id="KW-0238">DNA-binding</keyword>
<organism evidence="6 7">
    <name type="scientific">Nostocoides jenkinsii Ben 74</name>
    <dbReference type="NCBI Taxonomy" id="1193518"/>
    <lineage>
        <taxon>Bacteria</taxon>
        <taxon>Bacillati</taxon>
        <taxon>Actinomycetota</taxon>
        <taxon>Actinomycetes</taxon>
        <taxon>Micrococcales</taxon>
        <taxon>Intrasporangiaceae</taxon>
        <taxon>Nostocoides</taxon>
    </lineage>
</organism>
<keyword evidence="3" id="KW-0804">Transcription</keyword>
<sequence>MAPTPARISREQAVEAAFVVLDRDGLDGFSMRALGRELGVDAMAVYHHVPNKAALIDLVVDEVWLMAARGGSERDVAETGQAAEPRWQEIIAAPMRTIRRILLAHPNLAPIVGTRPASTPTVLGLLEHIVGECAGAGLPPASALPLVDCLVAFTVGKVLAEVRQPMGGPAPDQEAIAAGLTPAGFPHIVAALQSGYSWSPNEQFERGLSALIDGWDRG</sequence>
<feature type="DNA-binding region" description="H-T-H motif" evidence="4">
    <location>
        <begin position="30"/>
        <end position="49"/>
    </location>
</feature>
<dbReference type="Gene3D" id="1.10.10.60">
    <property type="entry name" value="Homeodomain-like"/>
    <property type="match status" value="1"/>
</dbReference>
<keyword evidence="7" id="KW-1185">Reference proteome</keyword>
<dbReference type="Pfam" id="PF00440">
    <property type="entry name" value="TetR_N"/>
    <property type="match status" value="1"/>
</dbReference>
<dbReference type="Pfam" id="PF02909">
    <property type="entry name" value="TetR_C_1"/>
    <property type="match status" value="1"/>
</dbReference>
<dbReference type="InterPro" id="IPR036271">
    <property type="entry name" value="Tet_transcr_reg_TetR-rel_C_sf"/>
</dbReference>
<dbReference type="InterPro" id="IPR050109">
    <property type="entry name" value="HTH-type_TetR-like_transc_reg"/>
</dbReference>
<evidence type="ECO:0000256" key="3">
    <source>
        <dbReference type="ARBA" id="ARBA00023163"/>
    </source>
</evidence>
<keyword evidence="1" id="KW-0805">Transcription regulation</keyword>
<dbReference type="EMBL" id="CAJC01000162">
    <property type="protein sequence ID" value="CCI53880.1"/>
    <property type="molecule type" value="Genomic_DNA"/>
</dbReference>
<feature type="domain" description="HTH tetR-type" evidence="5">
    <location>
        <begin position="7"/>
        <end position="67"/>
    </location>
</feature>
<comment type="caution">
    <text evidence="6">The sequence shown here is derived from an EMBL/GenBank/DDBJ whole genome shotgun (WGS) entry which is preliminary data.</text>
</comment>
<dbReference type="STRING" id="1193518.BN13_500008"/>
<dbReference type="Gene3D" id="1.10.357.10">
    <property type="entry name" value="Tetracycline Repressor, domain 2"/>
    <property type="match status" value="1"/>
</dbReference>
<dbReference type="PANTHER" id="PTHR30055">
    <property type="entry name" value="HTH-TYPE TRANSCRIPTIONAL REGULATOR RUTR"/>
    <property type="match status" value="1"/>
</dbReference>
<evidence type="ECO:0000313" key="6">
    <source>
        <dbReference type="EMBL" id="CCI53880.1"/>
    </source>
</evidence>
<dbReference type="SUPFAM" id="SSF48498">
    <property type="entry name" value="Tetracyclin repressor-like, C-terminal domain"/>
    <property type="match status" value="1"/>
</dbReference>
<evidence type="ECO:0000256" key="4">
    <source>
        <dbReference type="PROSITE-ProRule" id="PRU00335"/>
    </source>
</evidence>
<evidence type="ECO:0000259" key="5">
    <source>
        <dbReference type="PROSITE" id="PS50977"/>
    </source>
</evidence>
<name>A0A077MDC4_9MICO</name>
<dbReference type="PROSITE" id="PS50977">
    <property type="entry name" value="HTH_TETR_2"/>
    <property type="match status" value="1"/>
</dbReference>
<dbReference type="InterPro" id="IPR001647">
    <property type="entry name" value="HTH_TetR"/>
</dbReference>
<dbReference type="RefSeq" id="WP_048546241.1">
    <property type="nucleotide sequence ID" value="NZ_HF571038.1"/>
</dbReference>
<dbReference type="SUPFAM" id="SSF46689">
    <property type="entry name" value="Homeodomain-like"/>
    <property type="match status" value="1"/>
</dbReference>
<dbReference type="GO" id="GO:0003700">
    <property type="term" value="F:DNA-binding transcription factor activity"/>
    <property type="evidence" value="ECO:0007669"/>
    <property type="project" value="TreeGrafter"/>
</dbReference>
<proteinExistence type="predicted"/>
<dbReference type="InterPro" id="IPR009057">
    <property type="entry name" value="Homeodomain-like_sf"/>
</dbReference>
<dbReference type="Proteomes" id="UP000035720">
    <property type="component" value="Unassembled WGS sequence"/>
</dbReference>
<dbReference type="GO" id="GO:0000976">
    <property type="term" value="F:transcription cis-regulatory region binding"/>
    <property type="evidence" value="ECO:0007669"/>
    <property type="project" value="TreeGrafter"/>
</dbReference>
<evidence type="ECO:0000256" key="2">
    <source>
        <dbReference type="ARBA" id="ARBA00023125"/>
    </source>
</evidence>
<accession>A0A077MDC4</accession>
<protein>
    <recommendedName>
        <fullName evidence="5">HTH tetR-type domain-containing protein</fullName>
    </recommendedName>
</protein>
<dbReference type="PANTHER" id="PTHR30055:SF234">
    <property type="entry name" value="HTH-TYPE TRANSCRIPTIONAL REGULATOR BETI"/>
    <property type="match status" value="1"/>
</dbReference>
<reference evidence="6 7" key="1">
    <citation type="journal article" date="2013" name="ISME J.">
        <title>A metabolic model for members of the genus Tetrasphaera involved in enhanced biological phosphorus removal.</title>
        <authorList>
            <person name="Kristiansen R."/>
            <person name="Nguyen H.T.T."/>
            <person name="Saunders A.M."/>
            <person name="Nielsen J.L."/>
            <person name="Wimmer R."/>
            <person name="Le V.Q."/>
            <person name="McIlroy S.J."/>
            <person name="Petrovski S."/>
            <person name="Seviour R.J."/>
            <person name="Calteau A."/>
            <person name="Nielsen K.L."/>
            <person name="Nielsen P.H."/>
        </authorList>
    </citation>
    <scope>NUCLEOTIDE SEQUENCE [LARGE SCALE GENOMIC DNA]</scope>
    <source>
        <strain evidence="6 7">Ben 74</strain>
    </source>
</reference>
<dbReference type="AlphaFoldDB" id="A0A077MDC4"/>
<evidence type="ECO:0000313" key="7">
    <source>
        <dbReference type="Proteomes" id="UP000035720"/>
    </source>
</evidence>
<gene>
    <name evidence="6" type="ORF">BN13_500008</name>
</gene>
<evidence type="ECO:0000256" key="1">
    <source>
        <dbReference type="ARBA" id="ARBA00023015"/>
    </source>
</evidence>
<dbReference type="InterPro" id="IPR004111">
    <property type="entry name" value="Repressor_TetR_C"/>
</dbReference>